<keyword evidence="3" id="KW-1185">Reference proteome</keyword>
<evidence type="ECO:0000313" key="2">
    <source>
        <dbReference type="EMBL" id="MFH4980053.1"/>
    </source>
</evidence>
<gene>
    <name evidence="2" type="ORF">AB6A40_006762</name>
</gene>
<feature type="compositionally biased region" description="Basic and acidic residues" evidence="1">
    <location>
        <begin position="248"/>
        <end position="284"/>
    </location>
</feature>
<proteinExistence type="predicted"/>
<dbReference type="AlphaFoldDB" id="A0ABD6ESP5"/>
<feature type="compositionally biased region" description="Basic and acidic residues" evidence="1">
    <location>
        <begin position="71"/>
        <end position="96"/>
    </location>
</feature>
<sequence length="382" mass="42841">MASPLDRPSDFCALITLEFQDSKSQPVTVSEERTGSAISTSTMEGKGRTVYEYEEKSEYRRRGDGYQGRIQVEEEKQKVIQESTPRRKDWMEESHTTETWSSRGSGTGARTWSRGEDKKLGSRSDVTSPSSAGGQRERATTTESWITTGKGVSPPKRTQDTPGSMTVVVKDEQWSGGIHESESWDTTRRRLHSPTAEQTILIRDRDVDGEVKVPTRSYEDRKPTWTVTKSTRSETDSRQFGAVSEQSSRTEKGDRTDRLYGTERTQRSTTDRRDRTSTDDELGVRRSPPRTPVSTPTTVSGVTHYTPYSERRREADETTTTTATTTTTTTRTSVGAKRSIHTNLCHPKYAFGLCGIIRVRCKAAFVVQTAGAHQPSQYAMHN</sequence>
<name>A0ABD6ESP5_9BILA</name>
<dbReference type="EMBL" id="JBGFUD010004989">
    <property type="protein sequence ID" value="MFH4980053.1"/>
    <property type="molecule type" value="Genomic_DNA"/>
</dbReference>
<protein>
    <submittedName>
        <fullName evidence="2">Uncharacterized protein</fullName>
    </submittedName>
</protein>
<feature type="region of interest" description="Disordered" evidence="1">
    <location>
        <begin position="221"/>
        <end position="334"/>
    </location>
</feature>
<accession>A0ABD6ESP5</accession>
<comment type="caution">
    <text evidence="2">The sequence shown here is derived from an EMBL/GenBank/DDBJ whole genome shotgun (WGS) entry which is preliminary data.</text>
</comment>
<feature type="compositionally biased region" description="Basic and acidic residues" evidence="1">
    <location>
        <begin position="45"/>
        <end position="64"/>
    </location>
</feature>
<organism evidence="2 3">
    <name type="scientific">Gnathostoma spinigerum</name>
    <dbReference type="NCBI Taxonomy" id="75299"/>
    <lineage>
        <taxon>Eukaryota</taxon>
        <taxon>Metazoa</taxon>
        <taxon>Ecdysozoa</taxon>
        <taxon>Nematoda</taxon>
        <taxon>Chromadorea</taxon>
        <taxon>Rhabditida</taxon>
        <taxon>Spirurina</taxon>
        <taxon>Gnathostomatomorpha</taxon>
        <taxon>Gnathostomatoidea</taxon>
        <taxon>Gnathostomatidae</taxon>
        <taxon>Gnathostoma</taxon>
    </lineage>
</organism>
<feature type="region of interest" description="Disordered" evidence="1">
    <location>
        <begin position="26"/>
        <end position="208"/>
    </location>
</feature>
<feature type="compositionally biased region" description="Basic and acidic residues" evidence="1">
    <location>
        <begin position="169"/>
        <end position="188"/>
    </location>
</feature>
<reference evidence="2 3" key="1">
    <citation type="submission" date="2024-08" db="EMBL/GenBank/DDBJ databases">
        <title>Gnathostoma spinigerum genome.</title>
        <authorList>
            <person name="Gonzalez-Bertolin B."/>
            <person name="Monzon S."/>
            <person name="Zaballos A."/>
            <person name="Jimenez P."/>
            <person name="Dekumyoy P."/>
            <person name="Varona S."/>
            <person name="Cuesta I."/>
            <person name="Sumanam S."/>
            <person name="Adisakwattana P."/>
            <person name="Gasser R.B."/>
            <person name="Hernandez-Gonzalez A."/>
            <person name="Young N.D."/>
            <person name="Perteguer M.J."/>
        </authorList>
    </citation>
    <scope>NUCLEOTIDE SEQUENCE [LARGE SCALE GENOMIC DNA]</scope>
    <source>
        <strain evidence="2">AL3</strain>
        <tissue evidence="2">Liver</tissue>
    </source>
</reference>
<dbReference type="Proteomes" id="UP001608902">
    <property type="component" value="Unassembled WGS sequence"/>
</dbReference>
<feature type="compositionally biased region" description="Low complexity" evidence="1">
    <location>
        <begin position="318"/>
        <end position="332"/>
    </location>
</feature>
<evidence type="ECO:0000313" key="3">
    <source>
        <dbReference type="Proteomes" id="UP001608902"/>
    </source>
</evidence>
<evidence type="ECO:0000256" key="1">
    <source>
        <dbReference type="SAM" id="MobiDB-lite"/>
    </source>
</evidence>
<feature type="compositionally biased region" description="Polar residues" evidence="1">
    <location>
        <begin position="97"/>
        <end position="110"/>
    </location>
</feature>
<feature type="compositionally biased region" description="Basic and acidic residues" evidence="1">
    <location>
        <begin position="113"/>
        <end position="122"/>
    </location>
</feature>
<feature type="compositionally biased region" description="Polar residues" evidence="1">
    <location>
        <begin position="124"/>
        <end position="133"/>
    </location>
</feature>